<evidence type="ECO:0000313" key="1">
    <source>
        <dbReference type="EMBL" id="KAF2820525.1"/>
    </source>
</evidence>
<dbReference type="AlphaFoldDB" id="A0A6A6ZJV2"/>
<accession>A0A6A6ZJV2</accession>
<dbReference type="EMBL" id="MU006240">
    <property type="protein sequence ID" value="KAF2820525.1"/>
    <property type="molecule type" value="Genomic_DNA"/>
</dbReference>
<dbReference type="Proteomes" id="UP000799424">
    <property type="component" value="Unassembled WGS sequence"/>
</dbReference>
<evidence type="ECO:0000313" key="2">
    <source>
        <dbReference type="Proteomes" id="UP000799424"/>
    </source>
</evidence>
<gene>
    <name evidence="1" type="ORF">CC86DRAFT_114319</name>
</gene>
<keyword evidence="2" id="KW-1185">Reference proteome</keyword>
<protein>
    <submittedName>
        <fullName evidence="1">Uncharacterized protein</fullName>
    </submittedName>
</protein>
<reference evidence="1" key="1">
    <citation type="journal article" date="2020" name="Stud. Mycol.">
        <title>101 Dothideomycetes genomes: a test case for predicting lifestyles and emergence of pathogens.</title>
        <authorList>
            <person name="Haridas S."/>
            <person name="Albert R."/>
            <person name="Binder M."/>
            <person name="Bloem J."/>
            <person name="Labutti K."/>
            <person name="Salamov A."/>
            <person name="Andreopoulos B."/>
            <person name="Baker S."/>
            <person name="Barry K."/>
            <person name="Bills G."/>
            <person name="Bluhm B."/>
            <person name="Cannon C."/>
            <person name="Castanera R."/>
            <person name="Culley D."/>
            <person name="Daum C."/>
            <person name="Ezra D."/>
            <person name="Gonzalez J."/>
            <person name="Henrissat B."/>
            <person name="Kuo A."/>
            <person name="Liang C."/>
            <person name="Lipzen A."/>
            <person name="Lutzoni F."/>
            <person name="Magnuson J."/>
            <person name="Mondo S."/>
            <person name="Nolan M."/>
            <person name="Ohm R."/>
            <person name="Pangilinan J."/>
            <person name="Park H.-J."/>
            <person name="Ramirez L."/>
            <person name="Alfaro M."/>
            <person name="Sun H."/>
            <person name="Tritt A."/>
            <person name="Yoshinaga Y."/>
            <person name="Zwiers L.-H."/>
            <person name="Turgeon B."/>
            <person name="Goodwin S."/>
            <person name="Spatafora J."/>
            <person name="Crous P."/>
            <person name="Grigoriev I."/>
        </authorList>
    </citation>
    <scope>NUCLEOTIDE SEQUENCE</scope>
    <source>
        <strain evidence="1">CBS 113818</strain>
    </source>
</reference>
<sequence>MSTTTLHESPAIDLKLVSAQDRKELMISDSASIDSNTTLGASELCFTPIKSFYVNTRGIALMRLPLPPSELETTIHGVDSSLVYKSTRAKRNSGNCVLTDADGCPLVNTTYYFGPSRDPVLNRLDLAEGEFQEIKTISKWTSRNHTFLLPDGRTCTWKYKRERGFGAKGAKGTALVLTLNGKRLAALLRNDETRTPGSRSCSAGHGGELVLGDDANGIGEALVIATCLLMLKKEIDLRRTVQFLIISSAI</sequence>
<proteinExistence type="predicted"/>
<dbReference type="OrthoDB" id="5325862at2759"/>
<name>A0A6A6ZJV2_9PLEO</name>
<organism evidence="1 2">
    <name type="scientific">Ophiobolus disseminans</name>
    <dbReference type="NCBI Taxonomy" id="1469910"/>
    <lineage>
        <taxon>Eukaryota</taxon>
        <taxon>Fungi</taxon>
        <taxon>Dikarya</taxon>
        <taxon>Ascomycota</taxon>
        <taxon>Pezizomycotina</taxon>
        <taxon>Dothideomycetes</taxon>
        <taxon>Pleosporomycetidae</taxon>
        <taxon>Pleosporales</taxon>
        <taxon>Pleosporineae</taxon>
        <taxon>Phaeosphaeriaceae</taxon>
        <taxon>Ophiobolus</taxon>
    </lineage>
</organism>